<dbReference type="CTD" id="20200591"/>
<dbReference type="EMBL" id="AMQM01001701">
    <property type="status" value="NOT_ANNOTATED_CDS"/>
    <property type="molecule type" value="Genomic_DNA"/>
</dbReference>
<dbReference type="EMBL" id="KB097571">
    <property type="protein sequence ID" value="ESN94649.1"/>
    <property type="molecule type" value="Genomic_DNA"/>
</dbReference>
<evidence type="ECO:0008006" key="5">
    <source>
        <dbReference type="Google" id="ProtNLM"/>
    </source>
</evidence>
<dbReference type="Gene3D" id="3.50.4.10">
    <property type="entry name" value="Hepatocyte Growth Factor"/>
    <property type="match status" value="3"/>
</dbReference>
<dbReference type="EnsemblMetazoa" id="HelroT164528">
    <property type="protein sequence ID" value="HelroP164528"/>
    <property type="gene ID" value="HelroG164528"/>
</dbReference>
<protein>
    <recommendedName>
        <fullName evidence="5">Apple domain-containing protein</fullName>
    </recommendedName>
</protein>
<dbReference type="RefSeq" id="XP_009027688.1">
    <property type="nucleotide sequence ID" value="XM_009029440.1"/>
</dbReference>
<keyword evidence="1" id="KW-0732">Signal</keyword>
<dbReference type="GeneID" id="20200591"/>
<dbReference type="InParanoid" id="T1EVJ1"/>
<dbReference type="Proteomes" id="UP000015101">
    <property type="component" value="Unassembled WGS sequence"/>
</dbReference>
<reference evidence="3" key="3">
    <citation type="submission" date="2015-06" db="UniProtKB">
        <authorList>
            <consortium name="EnsemblMetazoa"/>
        </authorList>
    </citation>
    <scope>IDENTIFICATION</scope>
</reference>
<dbReference type="KEGG" id="hro:HELRODRAFT_164528"/>
<dbReference type="HOGENOM" id="CLU_1058768_0_0_1"/>
<dbReference type="EMBL" id="AMQM01001700">
    <property type="status" value="NOT_ANNOTATED_CDS"/>
    <property type="molecule type" value="Genomic_DNA"/>
</dbReference>
<dbReference type="AlphaFoldDB" id="T1EVJ1"/>
<evidence type="ECO:0000313" key="3">
    <source>
        <dbReference type="EnsemblMetazoa" id="HelroP164528"/>
    </source>
</evidence>
<keyword evidence="4" id="KW-1185">Reference proteome</keyword>
<proteinExistence type="predicted"/>
<feature type="chain" id="PRO_5010980074" description="Apple domain-containing protein" evidence="1">
    <location>
        <begin position="29"/>
        <end position="258"/>
    </location>
</feature>
<gene>
    <name evidence="3" type="primary">20200591</name>
    <name evidence="2" type="ORF">HELRODRAFT_164528</name>
</gene>
<reference evidence="4" key="1">
    <citation type="submission" date="2012-12" db="EMBL/GenBank/DDBJ databases">
        <authorList>
            <person name="Hellsten U."/>
            <person name="Grimwood J."/>
            <person name="Chapman J.A."/>
            <person name="Shapiro H."/>
            <person name="Aerts A."/>
            <person name="Otillar R.P."/>
            <person name="Terry A.Y."/>
            <person name="Boore J.L."/>
            <person name="Simakov O."/>
            <person name="Marletaz F."/>
            <person name="Cho S.-J."/>
            <person name="Edsinger-Gonzales E."/>
            <person name="Havlak P."/>
            <person name="Kuo D.-H."/>
            <person name="Larsson T."/>
            <person name="Lv J."/>
            <person name="Arendt D."/>
            <person name="Savage R."/>
            <person name="Osoegawa K."/>
            <person name="de Jong P."/>
            <person name="Lindberg D.R."/>
            <person name="Seaver E.C."/>
            <person name="Weisblat D.A."/>
            <person name="Putnam N.H."/>
            <person name="Grigoriev I.V."/>
            <person name="Rokhsar D.S."/>
        </authorList>
    </citation>
    <scope>NUCLEOTIDE SEQUENCE</scope>
</reference>
<evidence type="ECO:0000313" key="4">
    <source>
        <dbReference type="Proteomes" id="UP000015101"/>
    </source>
</evidence>
<evidence type="ECO:0000256" key="1">
    <source>
        <dbReference type="SAM" id="SignalP"/>
    </source>
</evidence>
<accession>T1EVJ1</accession>
<reference evidence="2 4" key="2">
    <citation type="journal article" date="2013" name="Nature">
        <title>Insights into bilaterian evolution from three spiralian genomes.</title>
        <authorList>
            <person name="Simakov O."/>
            <person name="Marletaz F."/>
            <person name="Cho S.J."/>
            <person name="Edsinger-Gonzales E."/>
            <person name="Havlak P."/>
            <person name="Hellsten U."/>
            <person name="Kuo D.H."/>
            <person name="Larsson T."/>
            <person name="Lv J."/>
            <person name="Arendt D."/>
            <person name="Savage R."/>
            <person name="Osoegawa K."/>
            <person name="de Jong P."/>
            <person name="Grimwood J."/>
            <person name="Chapman J.A."/>
            <person name="Shapiro H."/>
            <person name="Aerts A."/>
            <person name="Otillar R.P."/>
            <person name="Terry A.Y."/>
            <person name="Boore J.L."/>
            <person name="Grigoriev I.V."/>
            <person name="Lindberg D.R."/>
            <person name="Seaver E.C."/>
            <person name="Weisblat D.A."/>
            <person name="Putnam N.H."/>
            <person name="Rokhsar D.S."/>
        </authorList>
    </citation>
    <scope>NUCLEOTIDE SEQUENCE</scope>
</reference>
<name>T1EVJ1_HELRO</name>
<organism evidence="3 4">
    <name type="scientific">Helobdella robusta</name>
    <name type="common">Californian leech</name>
    <dbReference type="NCBI Taxonomy" id="6412"/>
    <lineage>
        <taxon>Eukaryota</taxon>
        <taxon>Metazoa</taxon>
        <taxon>Spiralia</taxon>
        <taxon>Lophotrochozoa</taxon>
        <taxon>Annelida</taxon>
        <taxon>Clitellata</taxon>
        <taxon>Hirudinea</taxon>
        <taxon>Rhynchobdellida</taxon>
        <taxon>Glossiphoniidae</taxon>
        <taxon>Helobdella</taxon>
    </lineage>
</organism>
<sequence length="258" mass="29110">MINIDYLQCNKMLAAITLMSIGVFSASADLPGGDKSWKVTEEHNYPGLSNVWIYDRDSCLVTCYYMKDCYVVDYDINSNPPCWIQTNKFTPDKSNLKSMAGVTDYILLNGDDKEKAWNVSSNASFPGLYEIEINNTESCLSFCYYKKGCFVVNFDASAVPPCSIQATDIIVDSALLKSKENVTNYILVNVDAKRLEQAPFNDVRSCTDHCFQSKNCYAVDFDTKTTPSCWIQTDPAIDADPKKLYPMETNTNFIWSKE</sequence>
<feature type="signal peptide" evidence="1">
    <location>
        <begin position="1"/>
        <end position="28"/>
    </location>
</feature>
<evidence type="ECO:0000313" key="2">
    <source>
        <dbReference type="EMBL" id="ESN94649.1"/>
    </source>
</evidence>